<dbReference type="Proteomes" id="UP001595807">
    <property type="component" value="Unassembled WGS sequence"/>
</dbReference>
<comment type="caution">
    <text evidence="1">The sequence shown here is derived from an EMBL/GenBank/DDBJ whole genome shotgun (WGS) entry which is preliminary data.</text>
</comment>
<accession>A0ABV8CWS7</accession>
<evidence type="ECO:0000313" key="2">
    <source>
        <dbReference type="Proteomes" id="UP001595807"/>
    </source>
</evidence>
<protein>
    <recommendedName>
        <fullName evidence="3">WXG100 family type VII secretion target</fullName>
    </recommendedName>
</protein>
<dbReference type="EMBL" id="JBHRZV010000049">
    <property type="protein sequence ID" value="MFC3928404.1"/>
    <property type="molecule type" value="Genomic_DNA"/>
</dbReference>
<sequence length="110" mass="12090">MDKNINTIDSQYTSSTVDYNDADLSTVISNLKATITSLENVKAGLTGMVAYESTWKGKSKATYGDLKHFLTLYQEDYLSSVKKLKETATGLETLLEDIPSATVLKEIDNA</sequence>
<evidence type="ECO:0008006" key="3">
    <source>
        <dbReference type="Google" id="ProtNLM"/>
    </source>
</evidence>
<gene>
    <name evidence="1" type="ORF">ACFORF_07470</name>
</gene>
<keyword evidence="2" id="KW-1185">Reference proteome</keyword>
<dbReference type="RefSeq" id="WP_380426912.1">
    <property type="nucleotide sequence ID" value="NZ_JBHRZV010000049.1"/>
</dbReference>
<evidence type="ECO:0000313" key="1">
    <source>
        <dbReference type="EMBL" id="MFC3928404.1"/>
    </source>
</evidence>
<reference evidence="2" key="1">
    <citation type="journal article" date="2019" name="Int. J. Syst. Evol. Microbiol.">
        <title>The Global Catalogue of Microorganisms (GCM) 10K type strain sequencing project: providing services to taxonomists for standard genome sequencing and annotation.</title>
        <authorList>
            <consortium name="The Broad Institute Genomics Platform"/>
            <consortium name="The Broad Institute Genome Sequencing Center for Infectious Disease"/>
            <person name="Wu L."/>
            <person name="Ma J."/>
        </authorList>
    </citation>
    <scope>NUCLEOTIDE SEQUENCE [LARGE SCALE GENOMIC DNA]</scope>
    <source>
        <strain evidence="2">CCUG 67170</strain>
    </source>
</reference>
<proteinExistence type="predicted"/>
<organism evidence="1 2">
    <name type="scientific">Streptococcus caprae</name>
    <dbReference type="NCBI Taxonomy" id="1640501"/>
    <lineage>
        <taxon>Bacteria</taxon>
        <taxon>Bacillati</taxon>
        <taxon>Bacillota</taxon>
        <taxon>Bacilli</taxon>
        <taxon>Lactobacillales</taxon>
        <taxon>Streptococcaceae</taxon>
        <taxon>Streptococcus</taxon>
    </lineage>
</organism>
<name>A0ABV8CWS7_9STRE</name>